<organism evidence="9 10">
    <name type="scientific">Trichoglossum hirsutum</name>
    <dbReference type="NCBI Taxonomy" id="265104"/>
    <lineage>
        <taxon>Eukaryota</taxon>
        <taxon>Fungi</taxon>
        <taxon>Dikarya</taxon>
        <taxon>Ascomycota</taxon>
        <taxon>Pezizomycotina</taxon>
        <taxon>Geoglossomycetes</taxon>
        <taxon>Geoglossales</taxon>
        <taxon>Geoglossaceae</taxon>
        <taxon>Trichoglossum</taxon>
    </lineage>
</organism>
<feature type="transmembrane region" description="Helical" evidence="7">
    <location>
        <begin position="381"/>
        <end position="404"/>
    </location>
</feature>
<comment type="caution">
    <text evidence="9">The sequence shown here is derived from an EMBL/GenBank/DDBJ whole genome shotgun (WGS) entry which is preliminary data.</text>
</comment>
<dbReference type="InterPro" id="IPR011701">
    <property type="entry name" value="MFS"/>
</dbReference>
<dbReference type="GO" id="GO:0016020">
    <property type="term" value="C:membrane"/>
    <property type="evidence" value="ECO:0007669"/>
    <property type="project" value="UniProtKB-SubCell"/>
</dbReference>
<proteinExistence type="predicted"/>
<dbReference type="AlphaFoldDB" id="A0A9P8L1Z9"/>
<evidence type="ECO:0000313" key="9">
    <source>
        <dbReference type="EMBL" id="KAH0548095.1"/>
    </source>
</evidence>
<evidence type="ECO:0000256" key="1">
    <source>
        <dbReference type="ARBA" id="ARBA00004141"/>
    </source>
</evidence>
<evidence type="ECO:0000256" key="3">
    <source>
        <dbReference type="ARBA" id="ARBA00022692"/>
    </source>
</evidence>
<name>A0A9P8L1Z9_9PEZI</name>
<reference evidence="9" key="1">
    <citation type="submission" date="2021-03" db="EMBL/GenBank/DDBJ databases">
        <title>Comparative genomics and phylogenomic investigation of the class Geoglossomycetes provide insights into ecological specialization and systematics.</title>
        <authorList>
            <person name="Melie T."/>
            <person name="Pirro S."/>
            <person name="Miller A.N."/>
            <person name="Quandt A."/>
        </authorList>
    </citation>
    <scope>NUCLEOTIDE SEQUENCE</scope>
    <source>
        <strain evidence="9">CAQ_001_2017</strain>
    </source>
</reference>
<feature type="transmembrane region" description="Helical" evidence="7">
    <location>
        <begin position="108"/>
        <end position="131"/>
    </location>
</feature>
<evidence type="ECO:0000313" key="10">
    <source>
        <dbReference type="Proteomes" id="UP000750711"/>
    </source>
</evidence>
<keyword evidence="5 7" id="KW-0472">Membrane</keyword>
<dbReference type="PANTHER" id="PTHR23504">
    <property type="entry name" value="MAJOR FACILITATOR SUPERFAMILY DOMAIN-CONTAINING PROTEIN 10"/>
    <property type="match status" value="1"/>
</dbReference>
<dbReference type="SUPFAM" id="SSF103473">
    <property type="entry name" value="MFS general substrate transporter"/>
    <property type="match status" value="1"/>
</dbReference>
<comment type="subcellular location">
    <subcellularLocation>
        <location evidence="1">Membrane</location>
        <topology evidence="1">Multi-pass membrane protein</topology>
    </subcellularLocation>
</comment>
<protein>
    <recommendedName>
        <fullName evidence="8">Major facilitator superfamily (MFS) profile domain-containing protein</fullName>
    </recommendedName>
</protein>
<feature type="region of interest" description="Disordered" evidence="6">
    <location>
        <begin position="509"/>
        <end position="553"/>
    </location>
</feature>
<accession>A0A9P8L1Z9</accession>
<dbReference type="Gene3D" id="1.20.1250.20">
    <property type="entry name" value="MFS general substrate transporter like domains"/>
    <property type="match status" value="1"/>
</dbReference>
<gene>
    <name evidence="9" type="ORF">GP486_008171</name>
</gene>
<dbReference type="Proteomes" id="UP000750711">
    <property type="component" value="Unassembled WGS sequence"/>
</dbReference>
<evidence type="ECO:0000256" key="7">
    <source>
        <dbReference type="SAM" id="Phobius"/>
    </source>
</evidence>
<dbReference type="PROSITE" id="PS50850">
    <property type="entry name" value="MFS"/>
    <property type="match status" value="1"/>
</dbReference>
<evidence type="ECO:0000256" key="5">
    <source>
        <dbReference type="ARBA" id="ARBA00023136"/>
    </source>
</evidence>
<dbReference type="EMBL" id="JAGHQM010002844">
    <property type="protein sequence ID" value="KAH0548095.1"/>
    <property type="molecule type" value="Genomic_DNA"/>
</dbReference>
<keyword evidence="4 7" id="KW-1133">Transmembrane helix</keyword>
<dbReference type="Pfam" id="PF07690">
    <property type="entry name" value="MFS_1"/>
    <property type="match status" value="1"/>
</dbReference>
<feature type="region of interest" description="Disordered" evidence="6">
    <location>
        <begin position="236"/>
        <end position="257"/>
    </location>
</feature>
<evidence type="ECO:0000256" key="6">
    <source>
        <dbReference type="SAM" id="MobiDB-lite"/>
    </source>
</evidence>
<feature type="transmembrane region" description="Helical" evidence="7">
    <location>
        <begin position="441"/>
        <end position="461"/>
    </location>
</feature>
<keyword evidence="2" id="KW-0813">Transport</keyword>
<feature type="domain" description="Major facilitator superfamily (MFS) profile" evidence="8">
    <location>
        <begin position="1"/>
        <end position="505"/>
    </location>
</feature>
<dbReference type="InterPro" id="IPR020846">
    <property type="entry name" value="MFS_dom"/>
</dbReference>
<keyword evidence="3 7" id="KW-0812">Transmembrane</keyword>
<feature type="transmembrane region" description="Helical" evidence="7">
    <location>
        <begin position="50"/>
        <end position="68"/>
    </location>
</feature>
<feature type="transmembrane region" description="Helical" evidence="7">
    <location>
        <begin position="410"/>
        <end position="434"/>
    </location>
</feature>
<feature type="transmembrane region" description="Helical" evidence="7">
    <location>
        <begin position="481"/>
        <end position="501"/>
    </location>
</feature>
<dbReference type="PANTHER" id="PTHR23504:SF8">
    <property type="entry name" value="TRANSPORTER, PUTATIVE (AFU_ORTHOLOGUE AFUA_1G03730)-RELATED"/>
    <property type="match status" value="1"/>
</dbReference>
<evidence type="ECO:0000259" key="8">
    <source>
        <dbReference type="PROSITE" id="PS50850"/>
    </source>
</evidence>
<dbReference type="InterPro" id="IPR036259">
    <property type="entry name" value="MFS_trans_sf"/>
</dbReference>
<evidence type="ECO:0000256" key="4">
    <source>
        <dbReference type="ARBA" id="ARBA00022989"/>
    </source>
</evidence>
<feature type="transmembrane region" description="Helical" evidence="7">
    <location>
        <begin position="152"/>
        <end position="184"/>
    </location>
</feature>
<sequence>MSPEMVESFGISKNHVAFYAGMISAVFALGQCLSAVIWGRASDVYGRKHTILFGLSSTMLTTVLFGFSRSLAMAITVRAVAGLGNGNVGIIRTAVAEMVPQKELQPRAFSIMPLVWTVGSIFGPGFGGSLADPVKRHPDVFGGNEFFRAFPYALPNLVAGTLFLVGLTTGVLFLEVCLFISFLLPGPLVFGKVVCVCGTFAYSGEQETLEARRHKRDYGLEIGKKLVGLFKRDHRNGRRKGDAADETTSLLPDDRSPLSNVVEDEEFHPVSSKHPFAKPAQPRPGFREVFSRQPVINLLVYSNLAMHSVASDQLLPIFMHHPHRSNPPGDPDSRLPFKFTGGFGLDSERIGFLFTLYGICGMVIQFLVFPPVARRFGVLNCLKVCAPAFPVIYFLTPFTALIGSGTTQQATMFALMFLKCVCVIFAFPCTTILLTNSATSLRVLGTLNGVATSLAAIGRAMGPAIGGSTFSLGVGLGYVILPWWTISVLSICGAVPVWMLIEMDGFGDSDSSSSSDPDGEDGAGYADADTEQHKVSLVSPREALPSQDEQRRRVRASLLGSGEVDELAIEDTRLSSSMAGRERSRSRTRTRRMSAPIGLGGIIPVGPSRERRMSSALAQCNNGSLI</sequence>
<feature type="transmembrane region" description="Helical" evidence="7">
    <location>
        <begin position="350"/>
        <end position="369"/>
    </location>
</feature>
<evidence type="ECO:0000256" key="2">
    <source>
        <dbReference type="ARBA" id="ARBA00022448"/>
    </source>
</evidence>
<keyword evidence="10" id="KW-1185">Reference proteome</keyword>
<dbReference type="GO" id="GO:0022857">
    <property type="term" value="F:transmembrane transporter activity"/>
    <property type="evidence" value="ECO:0007669"/>
    <property type="project" value="InterPro"/>
</dbReference>
<feature type="transmembrane region" description="Helical" evidence="7">
    <location>
        <begin position="16"/>
        <end position="38"/>
    </location>
</feature>